<keyword evidence="7" id="KW-0067">ATP-binding</keyword>
<keyword evidence="11" id="KW-1185">Reference proteome</keyword>
<evidence type="ECO:0000313" key="11">
    <source>
        <dbReference type="Proteomes" id="UP000887581"/>
    </source>
</evidence>
<dbReference type="InterPro" id="IPR000719">
    <property type="entry name" value="Prot_kinase_dom"/>
</dbReference>
<comment type="catalytic activity">
    <reaction evidence="8">
        <text>L-threonyl-[protein] + ATP = O-phospho-L-threonyl-[protein] + ADP + H(+)</text>
        <dbReference type="Rhea" id="RHEA:46608"/>
        <dbReference type="Rhea" id="RHEA-COMP:11060"/>
        <dbReference type="Rhea" id="RHEA-COMP:11605"/>
        <dbReference type="ChEBI" id="CHEBI:15378"/>
        <dbReference type="ChEBI" id="CHEBI:30013"/>
        <dbReference type="ChEBI" id="CHEBI:30616"/>
        <dbReference type="ChEBI" id="CHEBI:61977"/>
        <dbReference type="ChEBI" id="CHEBI:456216"/>
        <dbReference type="EC" id="2.7.11.1"/>
    </reaction>
</comment>
<evidence type="ECO:0000256" key="4">
    <source>
        <dbReference type="ARBA" id="ARBA00022679"/>
    </source>
</evidence>
<evidence type="ECO:0000256" key="3">
    <source>
        <dbReference type="ARBA" id="ARBA00022527"/>
    </source>
</evidence>
<dbReference type="GO" id="GO:0035556">
    <property type="term" value="P:intracellular signal transduction"/>
    <property type="evidence" value="ECO:0007669"/>
    <property type="project" value="TreeGrafter"/>
</dbReference>
<dbReference type="PANTHER" id="PTHR24346">
    <property type="entry name" value="MAP/MICROTUBULE AFFINITY-REGULATING KINASE"/>
    <property type="match status" value="1"/>
</dbReference>
<evidence type="ECO:0000259" key="10">
    <source>
        <dbReference type="PROSITE" id="PS50011"/>
    </source>
</evidence>
<dbReference type="InterPro" id="IPR008271">
    <property type="entry name" value="Ser/Thr_kinase_AS"/>
</dbReference>
<evidence type="ECO:0000256" key="8">
    <source>
        <dbReference type="ARBA" id="ARBA00047899"/>
    </source>
</evidence>
<evidence type="ECO:0000256" key="7">
    <source>
        <dbReference type="ARBA" id="ARBA00022840"/>
    </source>
</evidence>
<dbReference type="PROSITE" id="PS50011">
    <property type="entry name" value="PROTEIN_KINASE_DOM"/>
    <property type="match status" value="1"/>
</dbReference>
<dbReference type="WBParaSite" id="sdigi.contig381.g7905.t1">
    <property type="protein sequence ID" value="sdigi.contig381.g7905.t1"/>
    <property type="gene ID" value="sdigi.contig381.g7905"/>
</dbReference>
<dbReference type="PANTHER" id="PTHR24346:SF107">
    <property type="entry name" value="SERINE_THREONINE-PROTEIN KINASE CHK1"/>
    <property type="match status" value="1"/>
</dbReference>
<evidence type="ECO:0000256" key="1">
    <source>
        <dbReference type="ARBA" id="ARBA00010791"/>
    </source>
</evidence>
<keyword evidence="6" id="KW-0418">Kinase</keyword>
<dbReference type="PROSITE" id="PS00108">
    <property type="entry name" value="PROTEIN_KINASE_ST"/>
    <property type="match status" value="1"/>
</dbReference>
<evidence type="ECO:0000256" key="6">
    <source>
        <dbReference type="ARBA" id="ARBA00022777"/>
    </source>
</evidence>
<evidence type="ECO:0000256" key="2">
    <source>
        <dbReference type="ARBA" id="ARBA00012513"/>
    </source>
</evidence>
<dbReference type="InterPro" id="IPR011009">
    <property type="entry name" value="Kinase-like_dom_sf"/>
</dbReference>
<evidence type="ECO:0000256" key="5">
    <source>
        <dbReference type="ARBA" id="ARBA00022741"/>
    </source>
</evidence>
<keyword evidence="3" id="KW-0723">Serine/threonine-protein kinase</keyword>
<dbReference type="GO" id="GO:0005524">
    <property type="term" value="F:ATP binding"/>
    <property type="evidence" value="ECO:0007669"/>
    <property type="project" value="UniProtKB-KW"/>
</dbReference>
<dbReference type="SUPFAM" id="SSF56112">
    <property type="entry name" value="Protein kinase-like (PK-like)"/>
    <property type="match status" value="1"/>
</dbReference>
<name>A0A915PZ59_9BILA</name>
<feature type="domain" description="Protein kinase" evidence="10">
    <location>
        <begin position="112"/>
        <end position="333"/>
    </location>
</feature>
<comment type="catalytic activity">
    <reaction evidence="9">
        <text>L-seryl-[protein] + ATP = O-phospho-L-seryl-[protein] + ADP + H(+)</text>
        <dbReference type="Rhea" id="RHEA:17989"/>
        <dbReference type="Rhea" id="RHEA-COMP:9863"/>
        <dbReference type="Rhea" id="RHEA-COMP:11604"/>
        <dbReference type="ChEBI" id="CHEBI:15378"/>
        <dbReference type="ChEBI" id="CHEBI:29999"/>
        <dbReference type="ChEBI" id="CHEBI:30616"/>
        <dbReference type="ChEBI" id="CHEBI:83421"/>
        <dbReference type="ChEBI" id="CHEBI:456216"/>
        <dbReference type="EC" id="2.7.11.1"/>
    </reaction>
</comment>
<evidence type="ECO:0000256" key="9">
    <source>
        <dbReference type="ARBA" id="ARBA00048679"/>
    </source>
</evidence>
<keyword evidence="4" id="KW-0808">Transferase</keyword>
<protein>
    <recommendedName>
        <fullName evidence="2">non-specific serine/threonine protein kinase</fullName>
        <ecNumber evidence="2">2.7.11.1</ecNumber>
    </recommendedName>
</protein>
<organism evidence="11 12">
    <name type="scientific">Setaria digitata</name>
    <dbReference type="NCBI Taxonomy" id="48799"/>
    <lineage>
        <taxon>Eukaryota</taxon>
        <taxon>Metazoa</taxon>
        <taxon>Ecdysozoa</taxon>
        <taxon>Nematoda</taxon>
        <taxon>Chromadorea</taxon>
        <taxon>Rhabditida</taxon>
        <taxon>Spirurina</taxon>
        <taxon>Spiruromorpha</taxon>
        <taxon>Filarioidea</taxon>
        <taxon>Setariidae</taxon>
        <taxon>Setaria</taxon>
    </lineage>
</organism>
<dbReference type="GO" id="GO:0005737">
    <property type="term" value="C:cytoplasm"/>
    <property type="evidence" value="ECO:0007669"/>
    <property type="project" value="TreeGrafter"/>
</dbReference>
<dbReference type="EC" id="2.7.11.1" evidence="2"/>
<keyword evidence="5" id="KW-0547">Nucleotide-binding</keyword>
<dbReference type="Pfam" id="PF00069">
    <property type="entry name" value="Pkinase"/>
    <property type="match status" value="1"/>
</dbReference>
<evidence type="ECO:0000313" key="12">
    <source>
        <dbReference type="WBParaSite" id="sdigi.contig381.g7905.t1"/>
    </source>
</evidence>
<sequence length="333" mass="38273">MCDVTTDNATSRLESESESGTYWDSLCNEEDSLRHLSEVSLLHVALSTDYCKENRYNDYIGIDDDKYDNDGKDQCCPNTDNLESCTSQMENKENEEVTDETLLPQKLQGKKWIVKKILGEGSFFRVSQAYADGILLAIRKRHFRDYNDVFTTKCRDEIEKEYWACRGHVTGVLSKIGHHDNIATFFGLRRVGLGWEMFVEYAGGGDLFDEITKYVKRRRRIPEEVVTSRFRDLTRAVAYLHRCKIAHLDIKIENCLLTKWGSLKLADFDSALIFTKDMRITSFRIGTKAYAPPQRFCPPIKPECADIWSCGIVLHALLSCRLPWSGAYRLVLS</sequence>
<accession>A0A915PZ59</accession>
<dbReference type="GO" id="GO:0004674">
    <property type="term" value="F:protein serine/threonine kinase activity"/>
    <property type="evidence" value="ECO:0007669"/>
    <property type="project" value="UniProtKB-KW"/>
</dbReference>
<dbReference type="Gene3D" id="1.10.510.10">
    <property type="entry name" value="Transferase(Phosphotransferase) domain 1"/>
    <property type="match status" value="1"/>
</dbReference>
<dbReference type="AlphaFoldDB" id="A0A915PZ59"/>
<proteinExistence type="inferred from homology"/>
<dbReference type="SMART" id="SM00220">
    <property type="entry name" value="S_TKc"/>
    <property type="match status" value="1"/>
</dbReference>
<reference evidence="12" key="1">
    <citation type="submission" date="2022-11" db="UniProtKB">
        <authorList>
            <consortium name="WormBaseParasite"/>
        </authorList>
    </citation>
    <scope>IDENTIFICATION</scope>
</reference>
<dbReference type="Proteomes" id="UP000887581">
    <property type="component" value="Unplaced"/>
</dbReference>
<comment type="similarity">
    <text evidence="1">Belongs to the protein kinase superfamily. CAMK Ser/Thr protein kinase family. NIM1 subfamily.</text>
</comment>